<evidence type="ECO:0000313" key="3">
    <source>
        <dbReference type="Proteomes" id="UP001295423"/>
    </source>
</evidence>
<evidence type="ECO:0000313" key="2">
    <source>
        <dbReference type="EMBL" id="CAJ1968553.1"/>
    </source>
</evidence>
<name>A0AAD2GB90_9STRA</name>
<feature type="compositionally biased region" description="Low complexity" evidence="1">
    <location>
        <begin position="118"/>
        <end position="137"/>
    </location>
</feature>
<sequence>MAQQQKQQRQQQQRQQHAPRRTSTSSDNGTNSSGSSSAFDVLQKLFLDPISACYAEDAYNMVEDSNTKEWSIESSSAGIKSPSRSLDSYYYGEEGEQEEDEDEDDLPLNGLIDESMSHTKSIKSSRTSSTKSSASSTEMAREHSSSSRHSSAYGIPILRDLPSFPTSSHSNASGFSSPARYNISTSRSMASEVSSLMSEYETKLPNINTMRKPINPAMLP</sequence>
<reference evidence="2" key="1">
    <citation type="submission" date="2023-08" db="EMBL/GenBank/DDBJ databases">
        <authorList>
            <person name="Audoor S."/>
            <person name="Bilcke G."/>
        </authorList>
    </citation>
    <scope>NUCLEOTIDE SEQUENCE</scope>
</reference>
<keyword evidence="3" id="KW-1185">Reference proteome</keyword>
<feature type="region of interest" description="Disordered" evidence="1">
    <location>
        <begin position="67"/>
        <end position="181"/>
    </location>
</feature>
<feature type="compositionally biased region" description="Acidic residues" evidence="1">
    <location>
        <begin position="93"/>
        <end position="106"/>
    </location>
</feature>
<feature type="compositionally biased region" description="Polar residues" evidence="1">
    <location>
        <begin position="164"/>
        <end position="176"/>
    </location>
</feature>
<dbReference type="EMBL" id="CAKOGP040002391">
    <property type="protein sequence ID" value="CAJ1968553.1"/>
    <property type="molecule type" value="Genomic_DNA"/>
</dbReference>
<feature type="region of interest" description="Disordered" evidence="1">
    <location>
        <begin position="1"/>
        <end position="36"/>
    </location>
</feature>
<feature type="compositionally biased region" description="Polar residues" evidence="1">
    <location>
        <begin position="72"/>
        <end position="86"/>
    </location>
</feature>
<gene>
    <name evidence="2" type="ORF">CYCCA115_LOCUS23292</name>
</gene>
<comment type="caution">
    <text evidence="2">The sequence shown here is derived from an EMBL/GenBank/DDBJ whole genome shotgun (WGS) entry which is preliminary data.</text>
</comment>
<accession>A0AAD2GB90</accession>
<evidence type="ECO:0000256" key="1">
    <source>
        <dbReference type="SAM" id="MobiDB-lite"/>
    </source>
</evidence>
<dbReference type="Proteomes" id="UP001295423">
    <property type="component" value="Unassembled WGS sequence"/>
</dbReference>
<organism evidence="2 3">
    <name type="scientific">Cylindrotheca closterium</name>
    <dbReference type="NCBI Taxonomy" id="2856"/>
    <lineage>
        <taxon>Eukaryota</taxon>
        <taxon>Sar</taxon>
        <taxon>Stramenopiles</taxon>
        <taxon>Ochrophyta</taxon>
        <taxon>Bacillariophyta</taxon>
        <taxon>Bacillariophyceae</taxon>
        <taxon>Bacillariophycidae</taxon>
        <taxon>Bacillariales</taxon>
        <taxon>Bacillariaceae</taxon>
        <taxon>Cylindrotheca</taxon>
    </lineage>
</organism>
<proteinExistence type="predicted"/>
<protein>
    <submittedName>
        <fullName evidence="2">Uncharacterized protein</fullName>
    </submittedName>
</protein>
<dbReference type="AlphaFoldDB" id="A0AAD2GB90"/>